<dbReference type="GO" id="GO:0016989">
    <property type="term" value="F:sigma factor antagonist activity"/>
    <property type="evidence" value="ECO:0007669"/>
    <property type="project" value="TreeGrafter"/>
</dbReference>
<dbReference type="HOGENOM" id="CLU_050192_1_1_10"/>
<dbReference type="PANTHER" id="PTHR30273:SF2">
    <property type="entry name" value="PROTEIN FECR"/>
    <property type="match status" value="1"/>
</dbReference>
<dbReference type="InterPro" id="IPR006860">
    <property type="entry name" value="FecR"/>
</dbReference>
<feature type="domain" description="Protein FecR C-terminal" evidence="3">
    <location>
        <begin position="290"/>
        <end position="356"/>
    </location>
</feature>
<gene>
    <name evidence="4" type="ORF">HMPREF1536_02158</name>
</gene>
<keyword evidence="1" id="KW-0812">Transmembrane</keyword>
<dbReference type="InterPro" id="IPR032508">
    <property type="entry name" value="FecR_C"/>
</dbReference>
<sequence>MKKNKPTFSPDEFLQASRRLAERIRKADTVDDREIDDSFRLVMGQVKEIRSHSKLRRLYWWAASVAAVVGLLFVATWWVADTATPSGLDIALLNDTTTINNGEVTLVAGNQAVNLKNESFLKYDAGDSLNLGQYVLDNQTTEAPVLKNEMHKIVVPDGKRVDIVFSDGTKMYINSGSKVIYPAVFADDKREILVEGEVYLDVAKNPHCPFIVKTKGFDIRVLGTSFNVSAYGKETSASVVLVQGSVVVTTEDKHEVQLKPNQLIDIKGNQTQVREVDVSEYISWKENMLKINQKHLDEVFSKLALYYGYRIQYTSGVAAMSITGKLDLLPDIKDVLDNLCLSFPLKYTMNESKEIYVSLKK</sequence>
<dbReference type="Pfam" id="PF04773">
    <property type="entry name" value="FecR"/>
    <property type="match status" value="1"/>
</dbReference>
<comment type="caution">
    <text evidence="4">The sequence shown here is derived from an EMBL/GenBank/DDBJ whole genome shotgun (WGS) entry which is preliminary data.</text>
</comment>
<dbReference type="Gene3D" id="2.60.120.1440">
    <property type="match status" value="1"/>
</dbReference>
<feature type="domain" description="FecR protein" evidence="2">
    <location>
        <begin position="152"/>
        <end position="246"/>
    </location>
</feature>
<evidence type="ECO:0000259" key="3">
    <source>
        <dbReference type="Pfam" id="PF16344"/>
    </source>
</evidence>
<keyword evidence="1" id="KW-0472">Membrane</keyword>
<organism evidence="4 5">
    <name type="scientific">Parabacteroides gordonii MS-1 = DSM 23371</name>
    <dbReference type="NCBI Taxonomy" id="1203610"/>
    <lineage>
        <taxon>Bacteria</taxon>
        <taxon>Pseudomonadati</taxon>
        <taxon>Bacteroidota</taxon>
        <taxon>Bacteroidia</taxon>
        <taxon>Bacteroidales</taxon>
        <taxon>Tannerellaceae</taxon>
        <taxon>Parabacteroides</taxon>
    </lineage>
</organism>
<evidence type="ECO:0000259" key="2">
    <source>
        <dbReference type="Pfam" id="PF04773"/>
    </source>
</evidence>
<proteinExistence type="predicted"/>
<dbReference type="RefSeq" id="WP_028730354.1">
    <property type="nucleotide sequence ID" value="NZ_KE386765.1"/>
</dbReference>
<dbReference type="Pfam" id="PF16344">
    <property type="entry name" value="FecR_C"/>
    <property type="match status" value="1"/>
</dbReference>
<dbReference type="STRING" id="1203610.HMPREF1536_02158"/>
<dbReference type="Proteomes" id="UP000033035">
    <property type="component" value="Unassembled WGS sequence"/>
</dbReference>
<protein>
    <submittedName>
        <fullName evidence="4">Uncharacterized protein</fullName>
    </submittedName>
</protein>
<evidence type="ECO:0000313" key="5">
    <source>
        <dbReference type="Proteomes" id="UP000033035"/>
    </source>
</evidence>
<dbReference type="Gene3D" id="3.55.50.30">
    <property type="match status" value="1"/>
</dbReference>
<dbReference type="PANTHER" id="PTHR30273">
    <property type="entry name" value="PERIPLASMIC SIGNAL SENSOR AND SIGMA FACTOR ACTIVATOR FECR-RELATED"/>
    <property type="match status" value="1"/>
</dbReference>
<reference evidence="4 5" key="1">
    <citation type="submission" date="2013-04" db="EMBL/GenBank/DDBJ databases">
        <title>The Genome Sequence of Parabacteroides gordonii DSM 23371.</title>
        <authorList>
            <consortium name="The Broad Institute Genomics Platform"/>
            <person name="Earl A."/>
            <person name="Ward D."/>
            <person name="Feldgarden M."/>
            <person name="Gevers D."/>
            <person name="Martens E."/>
            <person name="Sakamoto M."/>
            <person name="Benno Y."/>
            <person name="Suzuki N."/>
            <person name="Matsunaga N."/>
            <person name="Koshihara K."/>
            <person name="Seki M."/>
            <person name="Komiya H."/>
            <person name="Walker B."/>
            <person name="Young S."/>
            <person name="Zeng Q."/>
            <person name="Gargeya S."/>
            <person name="Fitzgerald M."/>
            <person name="Haas B."/>
            <person name="Abouelleil A."/>
            <person name="Allen A.W."/>
            <person name="Alvarado L."/>
            <person name="Arachchi H.M."/>
            <person name="Berlin A.M."/>
            <person name="Chapman S.B."/>
            <person name="Gainer-Dewar J."/>
            <person name="Goldberg J."/>
            <person name="Griggs A."/>
            <person name="Gujja S."/>
            <person name="Hansen M."/>
            <person name="Howarth C."/>
            <person name="Imamovic A."/>
            <person name="Ireland A."/>
            <person name="Larimer J."/>
            <person name="McCowan C."/>
            <person name="Murphy C."/>
            <person name="Pearson M."/>
            <person name="Poon T.W."/>
            <person name="Priest M."/>
            <person name="Roberts A."/>
            <person name="Saif S."/>
            <person name="Shea T."/>
            <person name="Sisk P."/>
            <person name="Sykes S."/>
            <person name="Wortman J."/>
            <person name="Nusbaum C."/>
            <person name="Birren B."/>
        </authorList>
    </citation>
    <scope>NUCLEOTIDE SEQUENCE [LARGE SCALE GENOMIC DNA]</scope>
    <source>
        <strain evidence="4 5">MS-1</strain>
    </source>
</reference>
<dbReference type="PATRIC" id="fig|1203610.3.peg.2215"/>
<evidence type="ECO:0000313" key="4">
    <source>
        <dbReference type="EMBL" id="KKB57436.1"/>
    </source>
</evidence>
<dbReference type="InterPro" id="IPR012373">
    <property type="entry name" value="Ferrdict_sens_TM"/>
</dbReference>
<keyword evidence="1" id="KW-1133">Transmembrane helix</keyword>
<dbReference type="EMBL" id="AQHW01000013">
    <property type="protein sequence ID" value="KKB57436.1"/>
    <property type="molecule type" value="Genomic_DNA"/>
</dbReference>
<name>A0A0F5JI00_9BACT</name>
<accession>A0A0F5JI00</accession>
<evidence type="ECO:0000256" key="1">
    <source>
        <dbReference type="SAM" id="Phobius"/>
    </source>
</evidence>
<keyword evidence="5" id="KW-1185">Reference proteome</keyword>
<dbReference type="PIRSF" id="PIRSF018266">
    <property type="entry name" value="FecR"/>
    <property type="match status" value="1"/>
</dbReference>
<dbReference type="AlphaFoldDB" id="A0A0F5JI00"/>
<feature type="transmembrane region" description="Helical" evidence="1">
    <location>
        <begin position="58"/>
        <end position="80"/>
    </location>
</feature>